<organism evidence="2 3">
    <name type="scientific">Ataeniobius toweri</name>
    <dbReference type="NCBI Taxonomy" id="208326"/>
    <lineage>
        <taxon>Eukaryota</taxon>
        <taxon>Metazoa</taxon>
        <taxon>Chordata</taxon>
        <taxon>Craniata</taxon>
        <taxon>Vertebrata</taxon>
        <taxon>Euteleostomi</taxon>
        <taxon>Actinopterygii</taxon>
        <taxon>Neopterygii</taxon>
        <taxon>Teleostei</taxon>
        <taxon>Neoteleostei</taxon>
        <taxon>Acanthomorphata</taxon>
        <taxon>Ovalentaria</taxon>
        <taxon>Atherinomorphae</taxon>
        <taxon>Cyprinodontiformes</taxon>
        <taxon>Goodeidae</taxon>
        <taxon>Ataeniobius</taxon>
    </lineage>
</organism>
<evidence type="ECO:0000256" key="1">
    <source>
        <dbReference type="SAM" id="MobiDB-lite"/>
    </source>
</evidence>
<dbReference type="EMBL" id="JAHUTI010037791">
    <property type="protein sequence ID" value="MED6243937.1"/>
    <property type="molecule type" value="Genomic_DNA"/>
</dbReference>
<sequence>MSPECHAAIVQPKSASTSSTCPRGRKKRDALAPVFGGLADAPAPAHGTEGLDDPAAAPGLKAFQGFSERLILILVPESCDEGFEDEPPSEPVPERFKERLVLILASNPRDEGFEEEATTDPVSEGFKEQLVLVLASEVSPGTVKSKPDSKAVHVCFLPPSSSVSFCSLNHFTYRHAACSSAFRGPPFYKS</sequence>
<gene>
    <name evidence="2" type="ORF">ATANTOWER_030643</name>
</gene>
<accession>A0ABU7B080</accession>
<feature type="region of interest" description="Disordered" evidence="1">
    <location>
        <begin position="1"/>
        <end position="26"/>
    </location>
</feature>
<dbReference type="Proteomes" id="UP001345963">
    <property type="component" value="Unassembled WGS sequence"/>
</dbReference>
<name>A0ABU7B080_9TELE</name>
<keyword evidence="3" id="KW-1185">Reference proteome</keyword>
<protein>
    <submittedName>
        <fullName evidence="2">Uncharacterized protein</fullName>
    </submittedName>
</protein>
<evidence type="ECO:0000313" key="3">
    <source>
        <dbReference type="Proteomes" id="UP001345963"/>
    </source>
</evidence>
<evidence type="ECO:0000313" key="2">
    <source>
        <dbReference type="EMBL" id="MED6243937.1"/>
    </source>
</evidence>
<proteinExistence type="predicted"/>
<comment type="caution">
    <text evidence="2">The sequence shown here is derived from an EMBL/GenBank/DDBJ whole genome shotgun (WGS) entry which is preliminary data.</text>
</comment>
<reference evidence="2 3" key="1">
    <citation type="submission" date="2021-07" db="EMBL/GenBank/DDBJ databases">
        <authorList>
            <person name="Palmer J.M."/>
        </authorList>
    </citation>
    <scope>NUCLEOTIDE SEQUENCE [LARGE SCALE GENOMIC DNA]</scope>
    <source>
        <strain evidence="2 3">AT_MEX2019</strain>
        <tissue evidence="2">Muscle</tissue>
    </source>
</reference>